<evidence type="ECO:0000256" key="2">
    <source>
        <dbReference type="ARBA" id="ARBA00022729"/>
    </source>
</evidence>
<dbReference type="PROSITE" id="PS50005">
    <property type="entry name" value="TPR"/>
    <property type="match status" value="1"/>
</dbReference>
<evidence type="ECO:0000256" key="3">
    <source>
        <dbReference type="PROSITE-ProRule" id="PRU00339"/>
    </source>
</evidence>
<name>K6GNQ9_9BACT</name>
<comment type="caution">
    <text evidence="7">The sequence shown here is derived from an EMBL/GenBank/DDBJ whole genome shotgun (WGS) entry which is preliminary data.</text>
</comment>
<dbReference type="Gene3D" id="1.25.40.10">
    <property type="entry name" value="Tetratricopeptide repeat domain"/>
    <property type="match status" value="2"/>
</dbReference>
<proteinExistence type="inferred from homology"/>
<dbReference type="Proteomes" id="UP000006272">
    <property type="component" value="Unassembled WGS sequence"/>
</dbReference>
<dbReference type="InterPro" id="IPR011990">
    <property type="entry name" value="TPR-like_helical_dom_sf"/>
</dbReference>
<dbReference type="PATRIC" id="fig|1206767.3.peg.2619"/>
<dbReference type="GO" id="GO:0008933">
    <property type="term" value="F:peptidoglycan lytic transglycosylase activity"/>
    <property type="evidence" value="ECO:0007669"/>
    <property type="project" value="InterPro"/>
</dbReference>
<accession>K6GNQ9</accession>
<dbReference type="SUPFAM" id="SSF48435">
    <property type="entry name" value="Bacterial muramidases"/>
    <property type="match status" value="1"/>
</dbReference>
<dbReference type="Gene3D" id="1.10.530.10">
    <property type="match status" value="1"/>
</dbReference>
<dbReference type="Pfam" id="PF01464">
    <property type="entry name" value="SLT"/>
    <property type="match status" value="1"/>
</dbReference>
<dbReference type="SUPFAM" id="SSF48452">
    <property type="entry name" value="TPR-like"/>
    <property type="match status" value="1"/>
</dbReference>
<evidence type="ECO:0000259" key="6">
    <source>
        <dbReference type="Pfam" id="PF01464"/>
    </source>
</evidence>
<dbReference type="EMBL" id="ALAO01000227">
    <property type="protein sequence ID" value="EKO38621.1"/>
    <property type="molecule type" value="Genomic_DNA"/>
</dbReference>
<dbReference type="GO" id="GO:0016020">
    <property type="term" value="C:membrane"/>
    <property type="evidence" value="ECO:0007669"/>
    <property type="project" value="InterPro"/>
</dbReference>
<dbReference type="InterPro" id="IPR019734">
    <property type="entry name" value="TPR_rpt"/>
</dbReference>
<dbReference type="InterPro" id="IPR008258">
    <property type="entry name" value="Transglycosylase_SLT_dom_1"/>
</dbReference>
<feature type="domain" description="Transglycosylase SLT" evidence="6">
    <location>
        <begin position="632"/>
        <end position="733"/>
    </location>
</feature>
<dbReference type="GO" id="GO:0000270">
    <property type="term" value="P:peptidoglycan metabolic process"/>
    <property type="evidence" value="ECO:0007669"/>
    <property type="project" value="InterPro"/>
</dbReference>
<dbReference type="PANTHER" id="PTHR37423:SF2">
    <property type="entry name" value="MEMBRANE-BOUND LYTIC MUREIN TRANSGLYCOSYLASE C"/>
    <property type="match status" value="1"/>
</dbReference>
<reference evidence="7 8" key="1">
    <citation type="submission" date="2012-07" db="EMBL/GenBank/DDBJ databases">
        <title>Draft genome sequence of Desulfovibrio magneticus str. Maddingley MBC34 obtained from a metagenomic sequence of a methanogenic enrichment isolated from coal-seam formation water in Victoria, Australia.</title>
        <authorList>
            <person name="Greenfield P."/>
            <person name="Hendry P."/>
            <person name="Li D."/>
            <person name="Rosewarne C.P."/>
            <person name="Tran-Dinh N."/>
            <person name="Elbourne L.D.H."/>
            <person name="Paulsen I.T."/>
            <person name="Midgley D.J."/>
        </authorList>
    </citation>
    <scope>NUCLEOTIDE SEQUENCE [LARGE SCALE GENOMIC DNA]</scope>
    <source>
        <strain evidence="8">Maddingley MBC34</strain>
    </source>
</reference>
<dbReference type="CDD" id="cd13401">
    <property type="entry name" value="Slt70-like"/>
    <property type="match status" value="1"/>
</dbReference>
<sequence length="770" mass="80473">MKPPEIHPFSDRFGAVIIALFLALGLANPAQAAKPGHAAKPAVHVAKPAAPAAKARAAEPWSPPPRPEDAPLPRSARLGANEDGTPAGRSVKTPGGITEALREIALGVNEVLSGAHRQGAARLAAALPRAGDQADVAAYYQGLGLYLAGDAQAALDALDGLRARASQSFLGRDALYIAMESAARAGRPERTLALAEAWLTDPEPSLAPAVWLRAAAAATTLGQRRKAEDFLRHLILDFPTSQSAKAGLALAEKLTAAPDAAGGAAGFDPSAPDTVLLRAEALVEKGGAEAALILVPEAAPPGWTPAQAARGAYVRGKALFRQRKPQAAYEAFAQAVAADPSASLASWARYHQARCLWRSLKAEDAERGVALLREVLAAPTRDDPLKEVAARHLALMLAERGHFAEASDAAGQLKGLAVPPEAAAQGAALGAILRYVTGDMAGAEAELAAFAGRFPDDDWADGARYWRGKALANLGRGQEAAGLWMEVASGRPNTYYGGRAAAALAALGEVKGQVVASSPGKSPRCPDASEPPSPAVSAALAKAYALADASLPALAEMALEFSAKAAPERADLAMAHIRAAMDSGRRTAAMRTAWRTFGGCLLRGTPAELMPLRDALYPRAYAGEVVTALGGSGIDPDVIYSLIRQESFFDPKAVSGAGAVGLMQLMPETAKAVGKKIGIRPERADLFNPVVNIRLGVAFFRERLAREGSLAAALASYNAGENRVAVWNAGFGGLGEELFVELIPYTETRDYVRRITTNAMVYERLYVGRN</sequence>
<feature type="repeat" description="TPR" evidence="3">
    <location>
        <begin position="309"/>
        <end position="342"/>
    </location>
</feature>
<keyword evidence="2 5" id="KW-0732">Signal</keyword>
<evidence type="ECO:0000313" key="7">
    <source>
        <dbReference type="EMBL" id="EKO38621.1"/>
    </source>
</evidence>
<dbReference type="InterPro" id="IPR023346">
    <property type="entry name" value="Lysozyme-like_dom_sf"/>
</dbReference>
<organism evidence="7 8">
    <name type="scientific">Solidesulfovibrio magneticus str. Maddingley MBC34</name>
    <dbReference type="NCBI Taxonomy" id="1206767"/>
    <lineage>
        <taxon>Bacteria</taxon>
        <taxon>Pseudomonadati</taxon>
        <taxon>Thermodesulfobacteriota</taxon>
        <taxon>Desulfovibrionia</taxon>
        <taxon>Desulfovibrionales</taxon>
        <taxon>Desulfovibrionaceae</taxon>
        <taxon>Solidesulfovibrio</taxon>
    </lineage>
</organism>
<dbReference type="PANTHER" id="PTHR37423">
    <property type="entry name" value="SOLUBLE LYTIC MUREIN TRANSGLYCOSYLASE-RELATED"/>
    <property type="match status" value="1"/>
</dbReference>
<dbReference type="PROSITE" id="PS00922">
    <property type="entry name" value="TRANSGLYCOSYLASE"/>
    <property type="match status" value="1"/>
</dbReference>
<dbReference type="GO" id="GO:0042597">
    <property type="term" value="C:periplasmic space"/>
    <property type="evidence" value="ECO:0007669"/>
    <property type="project" value="InterPro"/>
</dbReference>
<gene>
    <name evidence="7" type="ORF">B193_2671</name>
</gene>
<dbReference type="SUPFAM" id="SSF53955">
    <property type="entry name" value="Lysozyme-like"/>
    <property type="match status" value="1"/>
</dbReference>
<evidence type="ECO:0000256" key="1">
    <source>
        <dbReference type="ARBA" id="ARBA00007734"/>
    </source>
</evidence>
<evidence type="ECO:0000256" key="5">
    <source>
        <dbReference type="SAM" id="SignalP"/>
    </source>
</evidence>
<dbReference type="GO" id="GO:0004553">
    <property type="term" value="F:hydrolase activity, hydrolyzing O-glycosyl compounds"/>
    <property type="evidence" value="ECO:0007669"/>
    <property type="project" value="InterPro"/>
</dbReference>
<feature type="signal peptide" evidence="5">
    <location>
        <begin position="1"/>
        <end position="32"/>
    </location>
</feature>
<comment type="similarity">
    <text evidence="1">Belongs to the transglycosylase Slt family.</text>
</comment>
<protein>
    <submittedName>
        <fullName evidence="7">Soluble lytic murein transglycosylase-like protein</fullName>
    </submittedName>
</protein>
<dbReference type="InterPro" id="IPR008939">
    <property type="entry name" value="Lytic_TGlycosylase_superhlx_U"/>
</dbReference>
<evidence type="ECO:0000313" key="8">
    <source>
        <dbReference type="Proteomes" id="UP000006272"/>
    </source>
</evidence>
<feature type="compositionally biased region" description="Low complexity" evidence="4">
    <location>
        <begin position="43"/>
        <end position="55"/>
    </location>
</feature>
<dbReference type="AlphaFoldDB" id="K6GNQ9"/>
<feature type="chain" id="PRO_5003895020" evidence="5">
    <location>
        <begin position="33"/>
        <end position="770"/>
    </location>
</feature>
<feature type="region of interest" description="Disordered" evidence="4">
    <location>
        <begin position="43"/>
        <end position="94"/>
    </location>
</feature>
<keyword evidence="3" id="KW-0802">TPR repeat</keyword>
<evidence type="ECO:0000256" key="4">
    <source>
        <dbReference type="SAM" id="MobiDB-lite"/>
    </source>
</evidence>
<dbReference type="InterPro" id="IPR000189">
    <property type="entry name" value="Transglyc_AS"/>
</dbReference>